<dbReference type="AlphaFoldDB" id="A0A3G8GY26"/>
<gene>
    <name evidence="1" type="ORF">EHF44_06645</name>
</gene>
<evidence type="ECO:0000313" key="2">
    <source>
        <dbReference type="Proteomes" id="UP000270411"/>
    </source>
</evidence>
<dbReference type="Proteomes" id="UP000270411">
    <property type="component" value="Chromosome 1"/>
</dbReference>
<proteinExistence type="predicted"/>
<accession>A0A3G8GY26</accession>
<dbReference type="RefSeq" id="WP_124683021.1">
    <property type="nucleotide sequence ID" value="NZ_CP033969.1"/>
</dbReference>
<dbReference type="OrthoDB" id="5298707at2"/>
<dbReference type="EMBL" id="CP033969">
    <property type="protein sequence ID" value="AZG13141.1"/>
    <property type="molecule type" value="Genomic_DNA"/>
</dbReference>
<evidence type="ECO:0000313" key="1">
    <source>
        <dbReference type="EMBL" id="AZG13141.1"/>
    </source>
</evidence>
<dbReference type="KEGG" id="cpau:EHF44_06645"/>
<reference evidence="2" key="1">
    <citation type="submission" date="2018-11" db="EMBL/GenBank/DDBJ databases">
        <title>FDA dAtabase for Regulatory Grade micrObial Sequences (FDA-ARGOS): Supporting development and validation of Infectious Disease Dx tests.</title>
        <authorList>
            <person name="Goldberg B."/>
            <person name="Campos J."/>
            <person name="Tallon L."/>
            <person name="Sadzewicz L."/>
            <person name="Zhao X."/>
            <person name="Vavikolanu K."/>
            <person name="Mehta A."/>
            <person name="Aluvathingal J."/>
            <person name="Nadendla S."/>
            <person name="Geyer C."/>
            <person name="Nandy P."/>
            <person name="Yan Y."/>
            <person name="Sichtig H."/>
        </authorList>
    </citation>
    <scope>NUCLEOTIDE SEQUENCE [LARGE SCALE GENOMIC DNA]</scope>
    <source>
        <strain evidence="2">FDAARGOS_614</strain>
    </source>
</reference>
<protein>
    <recommendedName>
        <fullName evidence="3">Alginate export domain-containing protein</fullName>
    </recommendedName>
</protein>
<name>A0A3G8GY26_9BURK</name>
<evidence type="ECO:0008006" key="3">
    <source>
        <dbReference type="Google" id="ProtNLM"/>
    </source>
</evidence>
<sequence length="394" mass="44016">MSVSRRIAARWCAAIGFGLASGGTEAVPDVETSGSIGIEARLFNRRPALPDQRWHSGALVLNPGWIVTHPAVPELSARLTIYARLDTADTAMRYVDAREAQLRYEDGDNLWQVGMETVDWSVMESSHPANIINQVDTRADIDLQAKLGQPMLSYTRFTDRYGRFAAYWMPWFRPRPLLGTGSRLRVGPVATDNAPHGLSPWLRTNDVAVYWSGTVGPGDLSAYVFDGLSREPDFSADLTANYRRIRQLGLTAQVPVGSMLWKGEAIHRRGQGRPFWSWTAGGEYTVTQPSLDVSLLFEILRDDRDDSAPLALYKNALFGGVRLRFNEPGDAELLYGILHDRANRVLVHRLEFSRRFGQSIRLALQARKAACNSDSPFAPICHDSVFQINLNHSF</sequence>
<organism evidence="1 2">
    <name type="scientific">Cupriavidus pauculus</name>
    <dbReference type="NCBI Taxonomy" id="82633"/>
    <lineage>
        <taxon>Bacteria</taxon>
        <taxon>Pseudomonadati</taxon>
        <taxon>Pseudomonadota</taxon>
        <taxon>Betaproteobacteria</taxon>
        <taxon>Burkholderiales</taxon>
        <taxon>Burkholderiaceae</taxon>
        <taxon>Cupriavidus</taxon>
    </lineage>
</organism>